<feature type="compositionally biased region" description="Basic and acidic residues" evidence="1">
    <location>
        <begin position="1"/>
        <end position="10"/>
    </location>
</feature>
<evidence type="ECO:0000256" key="1">
    <source>
        <dbReference type="SAM" id="MobiDB-lite"/>
    </source>
</evidence>
<evidence type="ECO:0000313" key="3">
    <source>
        <dbReference type="Proteomes" id="UP001499884"/>
    </source>
</evidence>
<feature type="compositionally biased region" description="Low complexity" evidence="1">
    <location>
        <begin position="15"/>
        <end position="27"/>
    </location>
</feature>
<organism evidence="2 3">
    <name type="scientific">Streptomyces tremellae</name>
    <dbReference type="NCBI Taxonomy" id="1124239"/>
    <lineage>
        <taxon>Bacteria</taxon>
        <taxon>Bacillati</taxon>
        <taxon>Actinomycetota</taxon>
        <taxon>Actinomycetes</taxon>
        <taxon>Kitasatosporales</taxon>
        <taxon>Streptomycetaceae</taxon>
        <taxon>Streptomyces</taxon>
    </lineage>
</organism>
<evidence type="ECO:0000313" key="2">
    <source>
        <dbReference type="EMBL" id="GAA3721636.1"/>
    </source>
</evidence>
<dbReference type="EMBL" id="BAABEP010000009">
    <property type="protein sequence ID" value="GAA3721636.1"/>
    <property type="molecule type" value="Genomic_DNA"/>
</dbReference>
<dbReference type="Proteomes" id="UP001499884">
    <property type="component" value="Unassembled WGS sequence"/>
</dbReference>
<keyword evidence="3" id="KW-1185">Reference proteome</keyword>
<gene>
    <name evidence="2" type="ORF">GCM10023082_19140</name>
</gene>
<proteinExistence type="predicted"/>
<name>A0ABP7EPA4_9ACTN</name>
<comment type="caution">
    <text evidence="2">The sequence shown here is derived from an EMBL/GenBank/DDBJ whole genome shotgun (WGS) entry which is preliminary data.</text>
</comment>
<protein>
    <submittedName>
        <fullName evidence="2">Uncharacterized protein</fullName>
    </submittedName>
</protein>
<reference evidence="3" key="1">
    <citation type="journal article" date="2019" name="Int. J. Syst. Evol. Microbiol.">
        <title>The Global Catalogue of Microorganisms (GCM) 10K type strain sequencing project: providing services to taxonomists for standard genome sequencing and annotation.</title>
        <authorList>
            <consortium name="The Broad Institute Genomics Platform"/>
            <consortium name="The Broad Institute Genome Sequencing Center for Infectious Disease"/>
            <person name="Wu L."/>
            <person name="Ma J."/>
        </authorList>
    </citation>
    <scope>NUCLEOTIDE SEQUENCE [LARGE SCALE GENOMIC DNA]</scope>
    <source>
        <strain evidence="3">JCM 30846</strain>
    </source>
</reference>
<accession>A0ABP7EPA4</accession>
<sequence length="83" mass="8625">MPDVPPRDRTGSGPAGAAADRPTGRPGARPDPGPPRGRAARPSLGGGTVREVPPRAPSHGRAFALMTSAYQRALAFGMRRWVA</sequence>
<feature type="region of interest" description="Disordered" evidence="1">
    <location>
        <begin position="1"/>
        <end position="58"/>
    </location>
</feature>